<dbReference type="Pfam" id="PF04012">
    <property type="entry name" value="PspA_IM30"/>
    <property type="match status" value="1"/>
</dbReference>
<sequence>MGIFDRLKTVISSNMNDLISKAENPEKMLNQMIIEMNEQLIDSKKAVAMAIADEKRLEREVTENRAKAEEWEKKAMLAVRAGRDDLAKEALVRKQEHESYVGQLGTQWQAQKESVEKLKESLRGLQTKIEEASRKKNILIARAKRAEAQDKINKTMSSLQGSKSAFDTFDRMAKKIDELEARAEAQKELEDVSSGASLDKQFAALESSPAAADALLEDLKRKMLTEDAGNGAASNDAAGSSV</sequence>
<comment type="caution">
    <text evidence="3">The sequence shown here is derived from an EMBL/GenBank/DDBJ whole genome shotgun (WGS) entry which is preliminary data.</text>
</comment>
<dbReference type="EMBL" id="VSSQ01000053">
    <property type="protein sequence ID" value="MPL70423.1"/>
    <property type="molecule type" value="Genomic_DNA"/>
</dbReference>
<protein>
    <submittedName>
        <fullName evidence="3">Phage shock protein A</fullName>
    </submittedName>
</protein>
<dbReference type="InterPro" id="IPR007157">
    <property type="entry name" value="PspA_VIPP1"/>
</dbReference>
<reference evidence="3" key="1">
    <citation type="submission" date="2019-08" db="EMBL/GenBank/DDBJ databases">
        <authorList>
            <person name="Kucharzyk K."/>
            <person name="Murdoch R.W."/>
            <person name="Higgins S."/>
            <person name="Loffler F."/>
        </authorList>
    </citation>
    <scope>NUCLEOTIDE SEQUENCE</scope>
</reference>
<organism evidence="3">
    <name type="scientific">bioreactor metagenome</name>
    <dbReference type="NCBI Taxonomy" id="1076179"/>
    <lineage>
        <taxon>unclassified sequences</taxon>
        <taxon>metagenomes</taxon>
        <taxon>ecological metagenomes</taxon>
    </lineage>
</organism>
<comment type="similarity">
    <text evidence="1">Belongs to the PspA/Vipp/IM30 family.</text>
</comment>
<gene>
    <name evidence="3" type="ORF">SDC9_16179</name>
</gene>
<name>A0A644TTX9_9ZZZZ</name>
<evidence type="ECO:0000313" key="3">
    <source>
        <dbReference type="EMBL" id="MPL70423.1"/>
    </source>
</evidence>
<keyword evidence="2" id="KW-0175">Coiled coil</keyword>
<accession>A0A644TTX9</accession>
<evidence type="ECO:0000256" key="2">
    <source>
        <dbReference type="SAM" id="Coils"/>
    </source>
</evidence>
<dbReference type="PANTHER" id="PTHR31088">
    <property type="entry name" value="MEMBRANE-ASSOCIATED PROTEIN VIPP1, CHLOROPLASTIC"/>
    <property type="match status" value="1"/>
</dbReference>
<feature type="coiled-coil region" evidence="2">
    <location>
        <begin position="115"/>
        <end position="189"/>
    </location>
</feature>
<proteinExistence type="inferred from homology"/>
<evidence type="ECO:0000256" key="1">
    <source>
        <dbReference type="ARBA" id="ARBA00043985"/>
    </source>
</evidence>
<dbReference type="PANTHER" id="PTHR31088:SF6">
    <property type="entry name" value="PHAGE SHOCK PROTEIN A"/>
    <property type="match status" value="1"/>
</dbReference>
<dbReference type="AlphaFoldDB" id="A0A644TTX9"/>